<organism evidence="6 8">
    <name type="scientific">Rozella allomycis (strain CSF55)</name>
    <dbReference type="NCBI Taxonomy" id="988480"/>
    <lineage>
        <taxon>Eukaryota</taxon>
        <taxon>Fungi</taxon>
        <taxon>Fungi incertae sedis</taxon>
        <taxon>Cryptomycota</taxon>
        <taxon>Cryptomycota incertae sedis</taxon>
        <taxon>Rozella</taxon>
    </lineage>
</organism>
<keyword evidence="8" id="KW-1185">Reference proteome</keyword>
<dbReference type="SUPFAM" id="SSF57850">
    <property type="entry name" value="RING/U-box"/>
    <property type="match status" value="1"/>
</dbReference>
<proteinExistence type="predicted"/>
<dbReference type="PANTHER" id="PTHR45931:SF3">
    <property type="entry name" value="RING ZINC FINGER-CONTAINING PROTEIN"/>
    <property type="match status" value="1"/>
</dbReference>
<dbReference type="SMART" id="SM00184">
    <property type="entry name" value="RING"/>
    <property type="match status" value="1"/>
</dbReference>
<dbReference type="InterPro" id="IPR051834">
    <property type="entry name" value="RING_finger_E3_ligase"/>
</dbReference>
<dbReference type="Gene3D" id="3.30.40.10">
    <property type="entry name" value="Zinc/RING finger domain, C3HC4 (zinc finger)"/>
    <property type="match status" value="1"/>
</dbReference>
<evidence type="ECO:0000259" key="5">
    <source>
        <dbReference type="PROSITE" id="PS50089"/>
    </source>
</evidence>
<evidence type="ECO:0000256" key="1">
    <source>
        <dbReference type="ARBA" id="ARBA00022723"/>
    </source>
</evidence>
<accession>A0A075AV53</accession>
<dbReference type="PANTHER" id="PTHR45931">
    <property type="entry name" value="SI:CH211-59O9.10"/>
    <property type="match status" value="1"/>
</dbReference>
<dbReference type="HOGENOM" id="CLU_1195457_0_0_1"/>
<dbReference type="EMBL" id="ML005617">
    <property type="protein sequence ID" value="RKP17943.1"/>
    <property type="molecule type" value="Genomic_DNA"/>
</dbReference>
<dbReference type="STRING" id="988480.A0A075AV53"/>
<dbReference type="AlphaFoldDB" id="A0A075AV53"/>
<dbReference type="Pfam" id="PF13639">
    <property type="entry name" value="zf-RING_2"/>
    <property type="match status" value="1"/>
</dbReference>
<dbReference type="GO" id="GO:0008270">
    <property type="term" value="F:zinc ion binding"/>
    <property type="evidence" value="ECO:0007669"/>
    <property type="project" value="UniProtKB-KW"/>
</dbReference>
<dbReference type="PROSITE" id="PS50089">
    <property type="entry name" value="ZF_RING_2"/>
    <property type="match status" value="1"/>
</dbReference>
<evidence type="ECO:0000313" key="8">
    <source>
        <dbReference type="Proteomes" id="UP000030755"/>
    </source>
</evidence>
<protein>
    <recommendedName>
        <fullName evidence="5">RING-type domain-containing protein</fullName>
    </recommendedName>
</protein>
<dbReference type="Proteomes" id="UP000030755">
    <property type="component" value="Unassembled WGS sequence"/>
</dbReference>
<name>A0A075AV53_ROZAC</name>
<dbReference type="InterPro" id="IPR013083">
    <property type="entry name" value="Znf_RING/FYVE/PHD"/>
</dbReference>
<dbReference type="EMBL" id="KE561154">
    <property type="protein sequence ID" value="EPZ32439.1"/>
    <property type="molecule type" value="Genomic_DNA"/>
</dbReference>
<evidence type="ECO:0000256" key="3">
    <source>
        <dbReference type="ARBA" id="ARBA00022833"/>
    </source>
</evidence>
<dbReference type="GO" id="GO:0005634">
    <property type="term" value="C:nucleus"/>
    <property type="evidence" value="ECO:0007669"/>
    <property type="project" value="TreeGrafter"/>
</dbReference>
<dbReference type="OrthoDB" id="8062037at2759"/>
<sequence length="232" mass="26100">MDQKDFYCHECNRTFQNQSPSCTSCNSSFVEEVEDDTYDHLDQNANSGNEELDRQVDNISALLDIPLIQRATARGGGIAPFSAGVLAGDTFLSFFNQLFGGSEVIGNFGDYVFSQNALDQVITRLMEQQGNRNAPPPANIDIISNLPTFKFLKNETKDDENECSVCKEMFQDGEMIKKIPNCSHIFHADCLDPWLKLHGTCPVCRFEVFKLNNSNESPIREEDNQPEPEQVD</sequence>
<evidence type="ECO:0000256" key="4">
    <source>
        <dbReference type="PROSITE-ProRule" id="PRU00175"/>
    </source>
</evidence>
<feature type="domain" description="RING-type" evidence="5">
    <location>
        <begin position="163"/>
        <end position="205"/>
    </location>
</feature>
<keyword evidence="3" id="KW-0862">Zinc</keyword>
<evidence type="ECO:0000256" key="2">
    <source>
        <dbReference type="ARBA" id="ARBA00022771"/>
    </source>
</evidence>
<evidence type="ECO:0000313" key="7">
    <source>
        <dbReference type="EMBL" id="RKP17943.1"/>
    </source>
</evidence>
<evidence type="ECO:0000313" key="9">
    <source>
        <dbReference type="Proteomes" id="UP000281549"/>
    </source>
</evidence>
<gene>
    <name evidence="6" type="ORF">O9G_001341</name>
    <name evidence="7" type="ORF">ROZALSC1DRAFT_30305</name>
</gene>
<dbReference type="InterPro" id="IPR001841">
    <property type="entry name" value="Znf_RING"/>
</dbReference>
<dbReference type="GO" id="GO:0061630">
    <property type="term" value="F:ubiquitin protein ligase activity"/>
    <property type="evidence" value="ECO:0007669"/>
    <property type="project" value="TreeGrafter"/>
</dbReference>
<keyword evidence="2 4" id="KW-0863">Zinc-finger</keyword>
<keyword evidence="1" id="KW-0479">Metal-binding</keyword>
<evidence type="ECO:0000313" key="6">
    <source>
        <dbReference type="EMBL" id="EPZ32439.1"/>
    </source>
</evidence>
<reference evidence="6 8" key="1">
    <citation type="journal article" date="2013" name="Curr. Biol.">
        <title>Shared signatures of parasitism and phylogenomics unite Cryptomycota and microsporidia.</title>
        <authorList>
            <person name="James T.Y."/>
            <person name="Pelin A."/>
            <person name="Bonen L."/>
            <person name="Ahrendt S."/>
            <person name="Sain D."/>
            <person name="Corradi N."/>
            <person name="Stajich J.E."/>
        </authorList>
    </citation>
    <scope>NUCLEOTIDE SEQUENCE [LARGE SCALE GENOMIC DNA]</scope>
    <source>
        <strain evidence="6">CSF55</strain>
        <strain evidence="6">CSF55</strain>
    </source>
</reference>
<dbReference type="GO" id="GO:0006511">
    <property type="term" value="P:ubiquitin-dependent protein catabolic process"/>
    <property type="evidence" value="ECO:0007669"/>
    <property type="project" value="TreeGrafter"/>
</dbReference>
<reference evidence="9" key="2">
    <citation type="journal article" date="2018" name="Nat. Microbiol.">
        <title>Leveraging single-cell genomics to expand the fungal tree of life.</title>
        <authorList>
            <person name="Ahrendt S.R."/>
            <person name="Quandt C.A."/>
            <person name="Ciobanu D."/>
            <person name="Clum A."/>
            <person name="Salamov A."/>
            <person name="Andreopoulos B."/>
            <person name="Cheng J.F."/>
            <person name="Woyke T."/>
            <person name="Pelin A."/>
            <person name="Henrissat B."/>
            <person name="Reynolds N.K."/>
            <person name="Benny G.L."/>
            <person name="Smith M.E."/>
            <person name="James T.Y."/>
            <person name="Grigoriev I.V."/>
        </authorList>
    </citation>
    <scope>NUCLEOTIDE SEQUENCE [LARGE SCALE GENOMIC DNA]</scope>
    <source>
        <strain evidence="9">CSF55</strain>
    </source>
</reference>
<dbReference type="Proteomes" id="UP000281549">
    <property type="component" value="Unassembled WGS sequence"/>
</dbReference>
<reference evidence="7" key="3">
    <citation type="submission" date="2018-08" db="EMBL/GenBank/DDBJ databases">
        <title>Leveraging single-cell genomics to expand the Fungal Tree of Life.</title>
        <authorList>
            <consortium name="DOE Joint Genome Institute"/>
            <person name="Ahrendt S.R."/>
            <person name="Quandt C.A."/>
            <person name="Ciobanu D."/>
            <person name="Clum A."/>
            <person name="Salamov A."/>
            <person name="Andreopoulos B."/>
            <person name="Cheng J.-F."/>
            <person name="Woyke T."/>
            <person name="Pelin A."/>
            <person name="Henrissat B."/>
            <person name="Reynolds N."/>
            <person name="Benny G.L."/>
            <person name="Smith M.E."/>
            <person name="James T.Y."/>
            <person name="Grigoriev I.V."/>
        </authorList>
    </citation>
    <scope>NUCLEOTIDE SEQUENCE</scope>
    <source>
        <strain evidence="7">CSF55</strain>
    </source>
</reference>